<sequence length="345" mass="39474">MSSTTSMNLVGVGIAIVLIAAVIIGVLLWRAHLKRKFGPLPPVPDDVRAAGDAKEWASLNRHHMPVWTSDPAHFTPAAHHRLIAITAPYALCHHDPWELLDLSDPDDNRTMIERDWGISSRAELIEQLHSLLTDGHRSTFAAERDRWSDPQLAEADAARFRLDAATSQPHAEALWRVERMRNNERNIRNIDYTAWDLIRAAMLARNGAAFGWLTSEQAWDTLALIDWALRQQYSSWAQLWEAFHLTRWWWISEGGETERWNDLHDRNRGLALLSPGRPWAVVPWDMPVPGPQLLIVDDMIALDGAEPMGPQAREYATGWERWIDDQIRARTTKRPGTHRFNNKLD</sequence>
<dbReference type="OrthoDB" id="1956494at2"/>
<dbReference type="InterPro" id="IPR009677">
    <property type="entry name" value="DUF1266"/>
</dbReference>
<protein>
    <recommendedName>
        <fullName evidence="2">DUF1266 domain-containing protein</fullName>
    </recommendedName>
</protein>
<name>A0A1D8B3P1_9ACTO</name>
<keyword evidence="1" id="KW-0812">Transmembrane</keyword>
<dbReference type="Pfam" id="PF06889">
    <property type="entry name" value="DUF1266"/>
    <property type="match status" value="1"/>
</dbReference>
<dbReference type="Proteomes" id="UP000095214">
    <property type="component" value="Chromosome"/>
</dbReference>
<evidence type="ECO:0000256" key="1">
    <source>
        <dbReference type="SAM" id="Phobius"/>
    </source>
</evidence>
<feature type="domain" description="DUF1266" evidence="2">
    <location>
        <begin position="112"/>
        <end position="284"/>
    </location>
</feature>
<dbReference type="RefSeq" id="WP_009744287.1">
    <property type="nucleotide sequence ID" value="NZ_CP017298.1"/>
</dbReference>
<keyword evidence="4" id="KW-1185">Reference proteome</keyword>
<organism evidence="3 4">
    <name type="scientific">Pauljensenia hongkongensis</name>
    <dbReference type="NCBI Taxonomy" id="178339"/>
    <lineage>
        <taxon>Bacteria</taxon>
        <taxon>Bacillati</taxon>
        <taxon>Actinomycetota</taxon>
        <taxon>Actinomycetes</taxon>
        <taxon>Actinomycetales</taxon>
        <taxon>Actinomycetaceae</taxon>
        <taxon>Pauljensenia</taxon>
    </lineage>
</organism>
<keyword evidence="1" id="KW-0472">Membrane</keyword>
<keyword evidence="1" id="KW-1133">Transmembrane helix</keyword>
<evidence type="ECO:0000313" key="4">
    <source>
        <dbReference type="Proteomes" id="UP000095214"/>
    </source>
</evidence>
<dbReference type="EMBL" id="CP017298">
    <property type="protein sequence ID" value="AOS47757.1"/>
    <property type="molecule type" value="Genomic_DNA"/>
</dbReference>
<evidence type="ECO:0000313" key="3">
    <source>
        <dbReference type="EMBL" id="AOS47757.1"/>
    </source>
</evidence>
<gene>
    <name evidence="3" type="ORF">BH719_07820</name>
</gene>
<reference evidence="3 4" key="1">
    <citation type="submission" date="2016-09" db="EMBL/GenBank/DDBJ databases">
        <title>Complete genome sequence of Actinomyces hongkongensis HKU8.</title>
        <authorList>
            <person name="Gao Y.-X."/>
            <person name="Zhou Y.-Y."/>
            <person name="Xie Y."/>
            <person name="Wang M."/>
            <person name="Wang S.-J."/>
            <person name="Shen S.-G."/>
        </authorList>
    </citation>
    <scope>NUCLEOTIDE SEQUENCE [LARGE SCALE GENOMIC DNA]</scope>
    <source>
        <strain evidence="3 4">HKU8</strain>
    </source>
</reference>
<feature type="transmembrane region" description="Helical" evidence="1">
    <location>
        <begin position="6"/>
        <end position="29"/>
    </location>
</feature>
<accession>A0A1D8B3P1</accession>
<dbReference type="AlphaFoldDB" id="A0A1D8B3P1"/>
<dbReference type="STRING" id="178339.BH719_07820"/>
<proteinExistence type="predicted"/>
<evidence type="ECO:0000259" key="2">
    <source>
        <dbReference type="Pfam" id="PF06889"/>
    </source>
</evidence>
<dbReference type="KEGG" id="phon:BH719_07820"/>